<gene>
    <name evidence="1" type="ORF">M9H77_29635</name>
</gene>
<organism evidence="1 2">
    <name type="scientific">Catharanthus roseus</name>
    <name type="common">Madagascar periwinkle</name>
    <name type="synonym">Vinca rosea</name>
    <dbReference type="NCBI Taxonomy" id="4058"/>
    <lineage>
        <taxon>Eukaryota</taxon>
        <taxon>Viridiplantae</taxon>
        <taxon>Streptophyta</taxon>
        <taxon>Embryophyta</taxon>
        <taxon>Tracheophyta</taxon>
        <taxon>Spermatophyta</taxon>
        <taxon>Magnoliopsida</taxon>
        <taxon>eudicotyledons</taxon>
        <taxon>Gunneridae</taxon>
        <taxon>Pentapetalae</taxon>
        <taxon>asterids</taxon>
        <taxon>lamiids</taxon>
        <taxon>Gentianales</taxon>
        <taxon>Apocynaceae</taxon>
        <taxon>Rauvolfioideae</taxon>
        <taxon>Vinceae</taxon>
        <taxon>Catharanthinae</taxon>
        <taxon>Catharanthus</taxon>
    </lineage>
</organism>
<comment type="caution">
    <text evidence="1">The sequence shown here is derived from an EMBL/GenBank/DDBJ whole genome shotgun (WGS) entry which is preliminary data.</text>
</comment>
<reference evidence="2" key="1">
    <citation type="journal article" date="2023" name="Nat. Plants">
        <title>Single-cell RNA sequencing provides a high-resolution roadmap for understanding the multicellular compartmentation of specialized metabolism.</title>
        <authorList>
            <person name="Sun S."/>
            <person name="Shen X."/>
            <person name="Li Y."/>
            <person name="Li Y."/>
            <person name="Wang S."/>
            <person name="Li R."/>
            <person name="Zhang H."/>
            <person name="Shen G."/>
            <person name="Guo B."/>
            <person name="Wei J."/>
            <person name="Xu J."/>
            <person name="St-Pierre B."/>
            <person name="Chen S."/>
            <person name="Sun C."/>
        </authorList>
    </citation>
    <scope>NUCLEOTIDE SEQUENCE [LARGE SCALE GENOMIC DNA]</scope>
</reference>
<dbReference type="EMBL" id="CM044707">
    <property type="protein sequence ID" value="KAI5652448.1"/>
    <property type="molecule type" value="Genomic_DNA"/>
</dbReference>
<accession>A0ACB9ZZ79</accession>
<sequence>MSYVPKIISRLEVVIDANIIFPLVNHLEHALFEIKKEDTVHIMKSHEVMHSEESSASYGKRARISVAWDVFEILPIDSHGKGNARCRVYRKVLSADLCARTTSLKCHALKCANVGEEIHKQYPIVDHNMYRIVMA</sequence>
<keyword evidence="2" id="KW-1185">Reference proteome</keyword>
<protein>
    <submittedName>
        <fullName evidence="1">Uncharacterized protein</fullName>
    </submittedName>
</protein>
<dbReference type="Proteomes" id="UP001060085">
    <property type="component" value="Linkage Group LG07"/>
</dbReference>
<evidence type="ECO:0000313" key="1">
    <source>
        <dbReference type="EMBL" id="KAI5652448.1"/>
    </source>
</evidence>
<evidence type="ECO:0000313" key="2">
    <source>
        <dbReference type="Proteomes" id="UP001060085"/>
    </source>
</evidence>
<name>A0ACB9ZZ79_CATRO</name>
<proteinExistence type="predicted"/>